<evidence type="ECO:0000313" key="3">
    <source>
        <dbReference type="RefSeq" id="XP_019088814.1"/>
    </source>
</evidence>
<keyword evidence="2" id="KW-1185">Reference proteome</keyword>
<reference evidence="2" key="1">
    <citation type="journal article" date="1997" name="Nucleic Acids Res.">
        <title>tRNAscan-SE: a program for improved detection of transfer RNA genes in genomic sequence.</title>
        <authorList>
            <person name="Lowe T.M."/>
            <person name="Eddy S.R."/>
        </authorList>
    </citation>
    <scope>NUCLEOTIDE SEQUENCE [LARGE SCALE GENOMIC DNA]</scope>
    <source>
        <strain evidence="2">r\DH55</strain>
    </source>
</reference>
<protein>
    <submittedName>
        <fullName evidence="3 4">Uncharacterized protein LOC104725465</fullName>
    </submittedName>
</protein>
<reference evidence="3 4" key="3">
    <citation type="submission" date="2025-05" db="UniProtKB">
        <authorList>
            <consortium name="RefSeq"/>
        </authorList>
    </citation>
    <scope>IDENTIFICATION</scope>
    <source>
        <tissue evidence="3 4">Leaf</tissue>
    </source>
</reference>
<evidence type="ECO:0000259" key="1">
    <source>
        <dbReference type="Pfam" id="PF03732"/>
    </source>
</evidence>
<dbReference type="Pfam" id="PF03732">
    <property type="entry name" value="Retrotrans_gag"/>
    <property type="match status" value="1"/>
</dbReference>
<dbReference type="PANTHER" id="PTHR33223:SF6">
    <property type="entry name" value="CCHC-TYPE DOMAIN-CONTAINING PROTEIN"/>
    <property type="match status" value="1"/>
</dbReference>
<name>A0ABM1QPX7_CAMSA</name>
<gene>
    <name evidence="3 4 5" type="primary">LOC104725465</name>
</gene>
<dbReference type="Proteomes" id="UP000694864">
    <property type="component" value="Chromosome 11"/>
</dbReference>
<evidence type="ECO:0000313" key="5">
    <source>
        <dbReference type="RefSeq" id="XP_019088816.1"/>
    </source>
</evidence>
<dbReference type="RefSeq" id="XP_019088815.1">
    <property type="nucleotide sequence ID" value="XM_019233270.1"/>
</dbReference>
<dbReference type="PANTHER" id="PTHR33223">
    <property type="entry name" value="CCHC-TYPE DOMAIN-CONTAINING PROTEIN"/>
    <property type="match status" value="1"/>
</dbReference>
<reference evidence="2" key="2">
    <citation type="journal article" date="2014" name="Nat. Commun.">
        <title>The emerging biofuel crop Camelina sativa retains a highly undifferentiated hexaploid genome structure.</title>
        <authorList>
            <person name="Kagale S."/>
            <person name="Koh C."/>
            <person name="Nixon J."/>
            <person name="Bollina V."/>
            <person name="Clarke W.E."/>
            <person name="Tuteja R."/>
            <person name="Spillane C."/>
            <person name="Robinson S.J."/>
            <person name="Links M.G."/>
            <person name="Clarke C."/>
            <person name="Higgins E.E."/>
            <person name="Huebert T."/>
            <person name="Sharpe A.G."/>
            <person name="Parkin I.A."/>
        </authorList>
    </citation>
    <scope>NUCLEOTIDE SEQUENCE [LARGE SCALE GENOMIC DNA]</scope>
    <source>
        <strain evidence="2">r\DH55</strain>
    </source>
</reference>
<evidence type="ECO:0000313" key="2">
    <source>
        <dbReference type="Proteomes" id="UP000694864"/>
    </source>
</evidence>
<dbReference type="RefSeq" id="XP_019088814.1">
    <property type="nucleotide sequence ID" value="XM_019233269.1"/>
</dbReference>
<dbReference type="InterPro" id="IPR005162">
    <property type="entry name" value="Retrotrans_gag_dom"/>
</dbReference>
<organism evidence="2 4">
    <name type="scientific">Camelina sativa</name>
    <name type="common">False flax</name>
    <name type="synonym">Myagrum sativum</name>
    <dbReference type="NCBI Taxonomy" id="90675"/>
    <lineage>
        <taxon>Eukaryota</taxon>
        <taxon>Viridiplantae</taxon>
        <taxon>Streptophyta</taxon>
        <taxon>Embryophyta</taxon>
        <taxon>Tracheophyta</taxon>
        <taxon>Spermatophyta</taxon>
        <taxon>Magnoliopsida</taxon>
        <taxon>eudicotyledons</taxon>
        <taxon>Gunneridae</taxon>
        <taxon>Pentapetalae</taxon>
        <taxon>rosids</taxon>
        <taxon>malvids</taxon>
        <taxon>Brassicales</taxon>
        <taxon>Brassicaceae</taxon>
        <taxon>Camelineae</taxon>
        <taxon>Camelina</taxon>
    </lineage>
</organism>
<feature type="domain" description="Retrotransposon gag" evidence="1">
    <location>
        <begin position="12"/>
        <end position="99"/>
    </location>
</feature>
<sequence>MGGYNDAEKLVLASVSLQGEALSWYNLEINKSQFESWVQFKSGLMLKFGSKIRGPSISLFRIKQTGTIAEYIQRFEDLSSQVSGLDEQKLEGIFLNGLTREMQELIHKQKPRNLLEMMAVARAMESCIKRKVVKEELMLASKENNEIYGSDYVVTMLNESSQEACSHKTGSISDSVQKIEDFSSQVNGLDDQKLEGTLLNVLTQGIMKGNRDNMVKKIELPIFHGLYPCSWITQVERLIRSDQHTDMEKIQLVTQKLKGDALSWFKNVSFKNWKDFKSKLYVRFGNLAPVTLQPLSALKHEPSLATKSLAETDLHQEQEPQGENAVDGVLQPQKNENLIFADHQDASLTCSHATRDQFKSQPGLILEDLHSGFSIDLLRTQQNGILEVLSVS</sequence>
<dbReference type="RefSeq" id="XP_019088816.1">
    <property type="nucleotide sequence ID" value="XM_019233271.1"/>
</dbReference>
<accession>A0ABM1QPX7</accession>
<evidence type="ECO:0000313" key="4">
    <source>
        <dbReference type="RefSeq" id="XP_019088815.1"/>
    </source>
</evidence>
<dbReference type="GeneID" id="104725465"/>
<proteinExistence type="predicted"/>